<dbReference type="Proteomes" id="UP000320762">
    <property type="component" value="Unassembled WGS sequence"/>
</dbReference>
<dbReference type="EMBL" id="VDMD01000175">
    <property type="protein sequence ID" value="TRM55326.1"/>
    <property type="molecule type" value="Genomic_DNA"/>
</dbReference>
<evidence type="ECO:0000313" key="1">
    <source>
        <dbReference type="EMBL" id="TRM55326.1"/>
    </source>
</evidence>
<protein>
    <submittedName>
        <fullName evidence="1">Uncharacterized protein</fullName>
    </submittedName>
</protein>
<sequence>MRSDRLQSGFSASTYRRASDPALPSLTAAPFLPASLDRSLPHHSPIGERDGRLRHIPRAMVVCAIYPHAAVVCAINPGSPFWLPRSAGRMECGRGRRATDRAWTPLDRIRTPLDVTWTPLDRTWTPHDRIQWTPLDRIRTPRDRIRTPLEISEPWLWQRTKRRSGAGARRPLGDMDLAAWAKGRRSLGDTDPAAWTIRTPQPALK</sequence>
<reference evidence="1 2" key="1">
    <citation type="journal article" date="2019" name="New Phytol.">
        <title>Comparative genomics reveals unique wood-decay strategies and fruiting body development in the Schizophyllaceae.</title>
        <authorList>
            <person name="Almasi E."/>
            <person name="Sahu N."/>
            <person name="Krizsan K."/>
            <person name="Balint B."/>
            <person name="Kovacs G.M."/>
            <person name="Kiss B."/>
            <person name="Cseklye J."/>
            <person name="Drula E."/>
            <person name="Henrissat B."/>
            <person name="Nagy I."/>
            <person name="Chovatia M."/>
            <person name="Adam C."/>
            <person name="LaButti K."/>
            <person name="Lipzen A."/>
            <person name="Riley R."/>
            <person name="Grigoriev I.V."/>
            <person name="Nagy L.G."/>
        </authorList>
    </citation>
    <scope>NUCLEOTIDE SEQUENCE [LARGE SCALE GENOMIC DNA]</scope>
    <source>
        <strain evidence="1 2">NL-1724</strain>
    </source>
</reference>
<comment type="caution">
    <text evidence="1">The sequence shown here is derived from an EMBL/GenBank/DDBJ whole genome shotgun (WGS) entry which is preliminary data.</text>
</comment>
<proteinExistence type="predicted"/>
<gene>
    <name evidence="1" type="ORF">BD626DRAFT_528339</name>
</gene>
<keyword evidence="2" id="KW-1185">Reference proteome</keyword>
<dbReference type="AlphaFoldDB" id="A0A550BS17"/>
<evidence type="ECO:0000313" key="2">
    <source>
        <dbReference type="Proteomes" id="UP000320762"/>
    </source>
</evidence>
<organism evidence="1 2">
    <name type="scientific">Schizophyllum amplum</name>
    <dbReference type="NCBI Taxonomy" id="97359"/>
    <lineage>
        <taxon>Eukaryota</taxon>
        <taxon>Fungi</taxon>
        <taxon>Dikarya</taxon>
        <taxon>Basidiomycota</taxon>
        <taxon>Agaricomycotina</taxon>
        <taxon>Agaricomycetes</taxon>
        <taxon>Agaricomycetidae</taxon>
        <taxon>Agaricales</taxon>
        <taxon>Schizophyllaceae</taxon>
        <taxon>Schizophyllum</taxon>
    </lineage>
</organism>
<name>A0A550BS17_9AGAR</name>
<accession>A0A550BS17</accession>